<dbReference type="Pfam" id="PF20918">
    <property type="entry name" value="SPOCS_spoVID-N"/>
    <property type="match status" value="1"/>
</dbReference>
<dbReference type="RefSeq" id="WP_344911580.1">
    <property type="nucleotide sequence ID" value="NZ_BAAAYO010000010.1"/>
</dbReference>
<feature type="compositionally biased region" description="Low complexity" evidence="1">
    <location>
        <begin position="410"/>
        <end position="423"/>
    </location>
</feature>
<reference evidence="3 4" key="1">
    <citation type="submission" date="2024-09" db="EMBL/GenBank/DDBJ databases">
        <authorList>
            <person name="Sun Q."/>
            <person name="Mori K."/>
        </authorList>
    </citation>
    <scope>NUCLEOTIDE SEQUENCE [LARGE SCALE GENOMIC DNA]</scope>
    <source>
        <strain evidence="3 4">JCM 12520</strain>
    </source>
</reference>
<evidence type="ECO:0000313" key="4">
    <source>
        <dbReference type="Proteomes" id="UP001589619"/>
    </source>
</evidence>
<evidence type="ECO:0000313" key="3">
    <source>
        <dbReference type="EMBL" id="MFB9752444.1"/>
    </source>
</evidence>
<feature type="region of interest" description="Disordered" evidence="1">
    <location>
        <begin position="173"/>
        <end position="192"/>
    </location>
</feature>
<feature type="compositionally biased region" description="Acidic residues" evidence="1">
    <location>
        <begin position="343"/>
        <end position="354"/>
    </location>
</feature>
<dbReference type="Pfam" id="PF01476">
    <property type="entry name" value="LysM"/>
    <property type="match status" value="1"/>
</dbReference>
<feature type="domain" description="LysM" evidence="2">
    <location>
        <begin position="449"/>
        <end position="492"/>
    </location>
</feature>
<comment type="caution">
    <text evidence="3">The sequence shown here is derived from an EMBL/GenBank/DDBJ whole genome shotgun (WGS) entry which is preliminary data.</text>
</comment>
<dbReference type="InterPro" id="IPR036779">
    <property type="entry name" value="LysM_dom_sf"/>
</dbReference>
<dbReference type="Proteomes" id="UP001589619">
    <property type="component" value="Unassembled WGS sequence"/>
</dbReference>
<evidence type="ECO:0000259" key="2">
    <source>
        <dbReference type="SMART" id="SM00257"/>
    </source>
</evidence>
<dbReference type="CDD" id="cd00118">
    <property type="entry name" value="LysM"/>
    <property type="match status" value="1"/>
</dbReference>
<feature type="compositionally biased region" description="Basic and acidic residues" evidence="1">
    <location>
        <begin position="271"/>
        <end position="291"/>
    </location>
</feature>
<feature type="region of interest" description="Disordered" evidence="1">
    <location>
        <begin position="231"/>
        <end position="423"/>
    </location>
</feature>
<keyword evidence="4" id="KW-1185">Reference proteome</keyword>
<feature type="compositionally biased region" description="Low complexity" evidence="1">
    <location>
        <begin position="242"/>
        <end position="255"/>
    </location>
</feature>
<dbReference type="SMART" id="SM00257">
    <property type="entry name" value="LysM"/>
    <property type="match status" value="1"/>
</dbReference>
<feature type="compositionally biased region" description="Polar residues" evidence="1">
    <location>
        <begin position="296"/>
        <end position="309"/>
    </location>
</feature>
<evidence type="ECO:0000256" key="1">
    <source>
        <dbReference type="SAM" id="MobiDB-lite"/>
    </source>
</evidence>
<proteinExistence type="predicted"/>
<organism evidence="3 4">
    <name type="scientific">Paenibacillus hodogayensis</name>
    <dbReference type="NCBI Taxonomy" id="279208"/>
    <lineage>
        <taxon>Bacteria</taxon>
        <taxon>Bacillati</taxon>
        <taxon>Bacillota</taxon>
        <taxon>Bacilli</taxon>
        <taxon>Bacillales</taxon>
        <taxon>Paenibacillaceae</taxon>
        <taxon>Paenibacillus</taxon>
    </lineage>
</organism>
<dbReference type="InterPro" id="IPR048862">
    <property type="entry name" value="SPOCS_spoVID_N"/>
</dbReference>
<dbReference type="Gene3D" id="3.10.350.10">
    <property type="entry name" value="LysM domain"/>
    <property type="match status" value="1"/>
</dbReference>
<accession>A0ABV5VVV5</accession>
<dbReference type="EMBL" id="JBHMAG010000009">
    <property type="protein sequence ID" value="MFB9752444.1"/>
    <property type="molecule type" value="Genomic_DNA"/>
</dbReference>
<protein>
    <submittedName>
        <fullName evidence="3">LysM peptidoglycan-binding domain-containing protein</fullName>
    </submittedName>
</protein>
<gene>
    <name evidence="3" type="ORF">ACFFNY_12830</name>
</gene>
<feature type="compositionally biased region" description="Acidic residues" evidence="1">
    <location>
        <begin position="318"/>
        <end position="329"/>
    </location>
</feature>
<feature type="compositionally biased region" description="Basic and acidic residues" evidence="1">
    <location>
        <begin position="384"/>
        <end position="394"/>
    </location>
</feature>
<name>A0ABV5VVV5_9BACL</name>
<dbReference type="SUPFAM" id="SSF54106">
    <property type="entry name" value="LysM domain"/>
    <property type="match status" value="1"/>
</dbReference>
<sequence>MSEQQSGLRFDIYERVHLPASVAAIQELDEVELTPQIRVTVEGDQAVVKGYLLLVGAYSGQAEGESRETKRLEHTIPVEITLPVNRIRSVDDITVEIDNFDIDLLSSRSLNVTGVLSLGGIEMLSGHPEAWREEEEVLFVHETAKADETFGAEPGAAAGRNEFYEPHPEAIVASEPVPKPSEPATKPSEAPLKATVPLFKASEPSLKPGEKTESLGSHFLKQYPQNVQAVEGGALKKPGEPLQGEAAEAQQQEAAETARLEELQRQAEAAEIARREQQRARFQESATERSAPKQAASDSESAAITSSAQLPVPRDQLPDDNFEDYEALNEYDGAPASTTTDDGGQEEAVEAAADEAEKGEMKIAFGSKKPEGGSAFDLKSYLSKTDDYRVKKASEPQGAPASRSGRSWRGEPGAAAAEPVAETGGSDVLEWKNLFLSANEEQQFRTLRLCIVHKDDTVESIARKYDRKPQEIRLHNSLSDTEVSEGQILYIP</sequence>
<feature type="compositionally biased region" description="Basic and acidic residues" evidence="1">
    <location>
        <begin position="256"/>
        <end position="265"/>
    </location>
</feature>
<dbReference type="InterPro" id="IPR018392">
    <property type="entry name" value="LysM"/>
</dbReference>